<keyword evidence="8" id="KW-0067">ATP-binding</keyword>
<comment type="function">
    <text evidence="1">Probable ATPase of unknown function. Its presence in a non-photosynthetic plant (Epifagus virginiana) and experiments in tobacco indicate that it has an essential function which is probably not related to photosynthesis.</text>
</comment>
<dbReference type="InterPro" id="IPR003959">
    <property type="entry name" value="ATPase_AAA_core"/>
</dbReference>
<organism evidence="11">
    <name type="scientific">Plagiogyria glauca</name>
    <dbReference type="NCBI Taxonomy" id="361663"/>
    <lineage>
        <taxon>Eukaryota</taxon>
        <taxon>Viridiplantae</taxon>
        <taxon>Streptophyta</taxon>
        <taxon>Embryophyta</taxon>
        <taxon>Tracheophyta</taxon>
        <taxon>Polypodiopsida</taxon>
        <taxon>Polypodiidae</taxon>
        <taxon>Cyatheales</taxon>
        <taxon>Plagiogyriaceae</taxon>
        <taxon>Plagiogyria</taxon>
    </lineage>
</organism>
<evidence type="ECO:0000256" key="1">
    <source>
        <dbReference type="ARBA" id="ARBA00002329"/>
    </source>
</evidence>
<name>A0A0B5E8L6_9MONI</name>
<proteinExistence type="inferred from homology"/>
<protein>
    <recommendedName>
        <fullName evidence="4">Protein Ycf2</fullName>
    </recommendedName>
</protein>
<dbReference type="PANTHER" id="PTHR33078:SF92">
    <property type="entry name" value="PROTEIN YCF2"/>
    <property type="match status" value="1"/>
</dbReference>
<dbReference type="Gene3D" id="1.10.8.60">
    <property type="match status" value="1"/>
</dbReference>
<evidence type="ECO:0000313" key="11">
    <source>
        <dbReference type="EMBL" id="AJE61688.1"/>
    </source>
</evidence>
<sequence length="2117" mass="244512">MKKDNKVERVEKKRVGSPYSLFKVPGLVGISRLDYFFKSLKNQHPKEFLIGPFSSYEPFIRLFDLRILSSLLLRNLRRSVKRGSSINLEILVLLTIPISMHCLSDRSSIERSSIFLAKMIHGGGGVRKEQAENYGDFSYYFLQSKRSLSVEKDGKRRTSDSYYLDSNGDIFTGLMREEEQVRYGATNPLVSGGRKVWIVRDSLLGEDISRDETERIQILWRDRVLEDPNRFFKFYKHVGLYQKERDFSQNDSDSLFFLKIHNKLDRLQTTRLRNDSLIPVILDSCDKMLFESGDSADRHGSVFHSEREAFSNLSSFPSCENAMSSRDGISGLDYHENGGDSPILHTYSQIRNELINRLTGLLLVIEESNPIFNGASFIYINNSDKSGKGFPLKMKENLSFTRIFGNKLGLPSSKYFDLNKYFPRYFKRFLGIPREATNRSENTTFLNESKGKDNIHSIYSLVRLYGRNRLIPLYSTYTLLLYDYFCALASECFFRIKYRLDGWAGSWAGSGESAGVTRIATEQRVLEWKDDIERLLNEYITFRVDEYRNVQSNVRRWLDTTGDSSFSPFGRVFVEMKYDLDKSICGVSIMRNELLNSIGTSINNTTQNNEKYPHRFLNVLFLYKRIVTEVTRQEVLIDTIDYCIEKLNDIDLSMLDPLSSLLDIDIDEQISFLTKILERKKILFIESRLLMDKKSIGSSISLEPAVNPPLVGSPRIESIRTGFSNDALSTTGRQSWNLFLGNSSRGGGSNRDIGESISRYISDGVNTLNFLDHSNLPVLSCARSYFIPRIKRDFLIGRCSSSYSNVLENFYVGSDSEVISSNIISSIQSQLSDSLSPNLSKRTEGETVDHVLTTVQPIPSNLHESATLLFTHSDRPFKSISDLKRLLSKLKSSPLETRDSFLSSCSSDENYLEKTLIKSNPLADRRPRPRPKNLGLDQVNSEKSIEDRSDSGNVSTKNRFYQNDSSIGSFWEPEELETLYWSLRFSLRSDVTSGSLTGLIGKEVPREDTKFADPYIWKEPIRPSHFINLNELSKDLNKYKISWIFWKDNICEKWSLFREYIPWFFTPNRWRYFYDPIGEAYPEIVLKISDDSNHNLPGIYKRIAEDIDGAKAYLLQIPGLRLKNDSINTILSKIDLILFKEITNETKMSHSGWSVSQFSNKSILSYLILSILFVLAFSKHHLSAVSGSNSLHSWKRFDTIGYLIDPMRGSYLKKVMYSPSTRQMQTKDLLIHSLKRFLNYINNIIFFSFVKNELDSWILCRVSSDTLNSKKELLTQYLVTNKIISKYESKLNSNSDSSSNETDHEPSPQERSNVLAYLLQFRQNDLLSYKIRKSDPAEKWALSAPERNILFSATTRRRGILNTPCHDIPISLQSGLLPSKGIPVVGPIETGRSSVIRDVASNSYFPLMRLPLRKLLYNRSYFNNVHGNFISKESVHRLNFIFAIAREVSPCTIWIQDIHELNVHRSYHRLEADPRFLLCPILRSIGNGRSNSRIRKNIVIASTHVPARVDPAPIAPNRLNQLINFRKSNRCQRQKELSILLRIKGFKIEANPPLLEGTGSGTTGYSKRDLFFSANEALLIGTSKRKKIVCSDAIGLASHRQHSIVTYMGNGIESSSEYEISSHRIGEAILKNSLIDTYPTTILLIGSNVSKRRFYHLSNWYVEPSITESTIKEFTLFPHILGLLAGLAARDSFKMDMRKKENFIVIDKLVENDFNLACGVLENLSKDFSCSEICRSRSQSNNSLSFPSPTDPRHCSGMTYTSRSSKSTRKGVFNSLTDFEMKQSPEIDLIPTEVSREITWSPKAWRLSFMRSGTYESIGVLSEFNNLYNLILLYQNQNQIPQRDFELNKIKYSENRSYEKKGYLFSYKRALGKLRQRYIKRLEDRLDNISLREQFLELGISDSSNQYETQCNQSDEPTRFLGGRFIWDPMLLFQPDPNIPSSRRSLLAKQELVRRLYVTHGMRREREKHFSNEKIKNFFLYRGYDPKSIAESSIKRWNNFPLDEERHSEYVKETQFMHIHLQYPQIFVPIHLYQSIVIEDLQERFVRFRLLVHRNRWMGRNRSPFKDFLIYNMLLETYQYLFNPFRFDGTSLDQITKQFFHESSISYEKISNTLHSV</sequence>
<comment type="subcellular location">
    <subcellularLocation>
        <location evidence="2">Plastid</location>
        <location evidence="2">Chloroplast</location>
    </subcellularLocation>
</comment>
<keyword evidence="6 11" id="KW-0934">Plastid</keyword>
<accession>A0A0B5E8L6</accession>
<evidence type="ECO:0000256" key="4">
    <source>
        <dbReference type="ARBA" id="ARBA00018950"/>
    </source>
</evidence>
<dbReference type="GO" id="GO:0016887">
    <property type="term" value="F:ATP hydrolysis activity"/>
    <property type="evidence" value="ECO:0007669"/>
    <property type="project" value="InterPro"/>
</dbReference>
<evidence type="ECO:0000256" key="8">
    <source>
        <dbReference type="ARBA" id="ARBA00022840"/>
    </source>
</evidence>
<gene>
    <name evidence="11" type="primary">ycf2</name>
    <name evidence="11" type="ORF">PJ58_096</name>
</gene>
<feature type="compositionally biased region" description="Polar residues" evidence="9">
    <location>
        <begin position="1738"/>
        <end position="1748"/>
    </location>
</feature>
<geneLocation type="chloroplast" evidence="11"/>
<dbReference type="InterPro" id="IPR027417">
    <property type="entry name" value="P-loop_NTPase"/>
</dbReference>
<evidence type="ECO:0000259" key="10">
    <source>
        <dbReference type="Pfam" id="PF00004"/>
    </source>
</evidence>
<dbReference type="GO" id="GO:0009507">
    <property type="term" value="C:chloroplast"/>
    <property type="evidence" value="ECO:0007669"/>
    <property type="project" value="UniProtKB-SubCell"/>
</dbReference>
<evidence type="ECO:0000256" key="6">
    <source>
        <dbReference type="ARBA" id="ARBA00022640"/>
    </source>
</evidence>
<dbReference type="Gene3D" id="3.40.50.300">
    <property type="entry name" value="P-loop containing nucleotide triphosphate hydrolases"/>
    <property type="match status" value="1"/>
</dbReference>
<evidence type="ECO:0000256" key="2">
    <source>
        <dbReference type="ARBA" id="ARBA00004229"/>
    </source>
</evidence>
<dbReference type="SUPFAM" id="SSF52540">
    <property type="entry name" value="P-loop containing nucleoside triphosphate hydrolases"/>
    <property type="match status" value="1"/>
</dbReference>
<feature type="region of interest" description="Disordered" evidence="9">
    <location>
        <begin position="1738"/>
        <end position="1763"/>
    </location>
</feature>
<evidence type="ECO:0000256" key="7">
    <source>
        <dbReference type="ARBA" id="ARBA00022741"/>
    </source>
</evidence>
<evidence type="ECO:0000256" key="9">
    <source>
        <dbReference type="SAM" id="MobiDB-lite"/>
    </source>
</evidence>
<keyword evidence="5 11" id="KW-0150">Chloroplast</keyword>
<reference evidence="11" key="1">
    <citation type="submission" date="2014-11" db="EMBL/GenBank/DDBJ databases">
        <title>An exploration of fern genomes.</title>
        <authorList>
            <person name="Marchant D.B."/>
            <person name="Der J.P."/>
            <person name="Sessa E.B."/>
            <person name="Wolf P.G."/>
        </authorList>
    </citation>
    <scope>NUCLEOTIDE SEQUENCE</scope>
</reference>
<feature type="domain" description="ATPase AAA-type core" evidence="10">
    <location>
        <begin position="1384"/>
        <end position="1526"/>
    </location>
</feature>
<dbReference type="GO" id="GO:0005524">
    <property type="term" value="F:ATP binding"/>
    <property type="evidence" value="ECO:0007669"/>
    <property type="project" value="UniProtKB-KW"/>
</dbReference>
<evidence type="ECO:0000256" key="3">
    <source>
        <dbReference type="ARBA" id="ARBA00009361"/>
    </source>
</evidence>
<keyword evidence="7" id="KW-0547">Nucleotide-binding</keyword>
<feature type="region of interest" description="Disordered" evidence="9">
    <location>
        <begin position="918"/>
        <end position="957"/>
    </location>
</feature>
<dbReference type="EMBL" id="KP136831">
    <property type="protein sequence ID" value="AJE61688.1"/>
    <property type="molecule type" value="Genomic_DNA"/>
</dbReference>
<comment type="similarity">
    <text evidence="3">Belongs to the Ycf2 family.</text>
</comment>
<evidence type="ECO:0000256" key="5">
    <source>
        <dbReference type="ARBA" id="ARBA00022528"/>
    </source>
</evidence>
<dbReference type="PANTHER" id="PTHR33078">
    <property type="entry name" value="PROTEIN YCF2-RELATED"/>
    <property type="match status" value="1"/>
</dbReference>
<dbReference type="Pfam" id="PF00004">
    <property type="entry name" value="AAA"/>
    <property type="match status" value="1"/>
</dbReference>
<dbReference type="CDD" id="cd19505">
    <property type="entry name" value="RecA-like_Ycf2"/>
    <property type="match status" value="1"/>
</dbReference>